<dbReference type="GO" id="GO:0016740">
    <property type="term" value="F:transferase activity"/>
    <property type="evidence" value="ECO:0007669"/>
    <property type="project" value="UniProtKB-KW"/>
</dbReference>
<comment type="caution">
    <text evidence="1">The sequence shown here is derived from an EMBL/GenBank/DDBJ whole genome shotgun (WGS) entry which is preliminary data.</text>
</comment>
<dbReference type="STRING" id="1237149.C900_02418"/>
<dbReference type="eggNOG" id="COG0412">
    <property type="taxonomic scope" value="Bacteria"/>
</dbReference>
<reference evidence="1 2" key="1">
    <citation type="submission" date="2012-12" db="EMBL/GenBank/DDBJ databases">
        <title>Genome assembly of Fulvivirga imtechensis AK7.</title>
        <authorList>
            <person name="Nupur N."/>
            <person name="Khatri I."/>
            <person name="Kumar R."/>
            <person name="Subramanian S."/>
            <person name="Pinnaka A."/>
        </authorList>
    </citation>
    <scope>NUCLEOTIDE SEQUENCE [LARGE SCALE GENOMIC DNA]</scope>
    <source>
        <strain evidence="1 2">AK7</strain>
    </source>
</reference>
<keyword evidence="1" id="KW-0808">Transferase</keyword>
<proteinExistence type="predicted"/>
<protein>
    <submittedName>
        <fullName evidence="1">Phosphoribosyl transferase domain protein</fullName>
    </submittedName>
</protein>
<accession>L8JRW8</accession>
<dbReference type="SUPFAM" id="SSF53474">
    <property type="entry name" value="alpha/beta-Hydrolases"/>
    <property type="match status" value="1"/>
</dbReference>
<dbReference type="InterPro" id="IPR029058">
    <property type="entry name" value="AB_hydrolase_fold"/>
</dbReference>
<keyword evidence="2" id="KW-1185">Reference proteome</keyword>
<name>L8JRW8_9BACT</name>
<evidence type="ECO:0000313" key="1">
    <source>
        <dbReference type="EMBL" id="ELR71610.1"/>
    </source>
</evidence>
<dbReference type="Gene3D" id="3.40.50.1820">
    <property type="entry name" value="alpha/beta hydrolase"/>
    <property type="match status" value="1"/>
</dbReference>
<sequence>MEYAFPEGELKIPEKPSALIILCLGDGDSRFCPRMHFITQHLQRRGFATFIFDMLSREESKIYSFNPELAAQKLVRVTQSLAKFHDLKHLPVGYFGTSNGTAVALTAASVLKTKVSTVISCSGAPALAIDHLHLINIPVLLLAGQYNSPVVTANRQTLHNLSGSKNLAVILPGVSDLFAEGKTLEQVTDISGDWFSKNLPVKKAAKHRRLKLPA</sequence>
<dbReference type="EMBL" id="AMZN01000036">
    <property type="protein sequence ID" value="ELR71610.1"/>
    <property type="molecule type" value="Genomic_DNA"/>
</dbReference>
<gene>
    <name evidence="1" type="ORF">C900_02418</name>
</gene>
<evidence type="ECO:0000313" key="2">
    <source>
        <dbReference type="Proteomes" id="UP000011135"/>
    </source>
</evidence>
<dbReference type="AlphaFoldDB" id="L8JRW8"/>
<dbReference type="Proteomes" id="UP000011135">
    <property type="component" value="Unassembled WGS sequence"/>
</dbReference>
<organism evidence="1 2">
    <name type="scientific">Fulvivirga imtechensis AK7</name>
    <dbReference type="NCBI Taxonomy" id="1237149"/>
    <lineage>
        <taxon>Bacteria</taxon>
        <taxon>Pseudomonadati</taxon>
        <taxon>Bacteroidota</taxon>
        <taxon>Cytophagia</taxon>
        <taxon>Cytophagales</taxon>
        <taxon>Fulvivirgaceae</taxon>
        <taxon>Fulvivirga</taxon>
    </lineage>
</organism>